<comment type="caution">
    <text evidence="1">The sequence shown here is derived from an EMBL/GenBank/DDBJ whole genome shotgun (WGS) entry which is preliminary data.</text>
</comment>
<proteinExistence type="predicted"/>
<gene>
    <name evidence="1" type="ORF">NUW58_g2538</name>
</gene>
<name>A0ACC1PFL6_9PEZI</name>
<evidence type="ECO:0000313" key="1">
    <source>
        <dbReference type="EMBL" id="KAJ2991371.1"/>
    </source>
</evidence>
<organism evidence="1 2">
    <name type="scientific">Xylaria curta</name>
    <dbReference type="NCBI Taxonomy" id="42375"/>
    <lineage>
        <taxon>Eukaryota</taxon>
        <taxon>Fungi</taxon>
        <taxon>Dikarya</taxon>
        <taxon>Ascomycota</taxon>
        <taxon>Pezizomycotina</taxon>
        <taxon>Sordariomycetes</taxon>
        <taxon>Xylariomycetidae</taxon>
        <taxon>Xylariales</taxon>
        <taxon>Xylariaceae</taxon>
        <taxon>Xylaria</taxon>
    </lineage>
</organism>
<dbReference type="EMBL" id="JAPDGR010000336">
    <property type="protein sequence ID" value="KAJ2991371.1"/>
    <property type="molecule type" value="Genomic_DNA"/>
</dbReference>
<protein>
    <submittedName>
        <fullName evidence="1">Uncharacterized protein</fullName>
    </submittedName>
</protein>
<dbReference type="Proteomes" id="UP001143856">
    <property type="component" value="Unassembled WGS sequence"/>
</dbReference>
<accession>A0ACC1PFL6</accession>
<keyword evidence="2" id="KW-1185">Reference proteome</keyword>
<evidence type="ECO:0000313" key="2">
    <source>
        <dbReference type="Proteomes" id="UP001143856"/>
    </source>
</evidence>
<reference evidence="1" key="1">
    <citation type="submission" date="2022-10" db="EMBL/GenBank/DDBJ databases">
        <title>Genome Sequence of Xylaria curta.</title>
        <authorList>
            <person name="Buettner E."/>
        </authorList>
    </citation>
    <scope>NUCLEOTIDE SEQUENCE</scope>
    <source>
        <strain evidence="1">Babe10</strain>
    </source>
</reference>
<sequence>MNYHPGKVQVWSYEWAFPQLKGSLLDSLSTEGSSFAGALCAHCERDAVSRRPLLIVCHGLGGVIFKKALCLLKNESLYGSVYRRIHGVVFLSTPHLTDPNLWNEGLFHLLCGPKVKHSIGVAPNVKSRLDRDVFVQICNGCDFDVFPGQVISGYSTETNIIERRGFLSRLRRGKSAKVIDLTGHVAKISAVTSALHESLVEMTSDHENACHFEPASEIYTAVSEAFGSVVIRGPQLIAHKFKLPELDGFEDATIRSHTSRIATSVSIALGKVPRVDPSLAPAVQDLSVMSVPPEPDNKSPVLPYFPRKLPPQHPKFLGREDIFDLIDTALLTEAGLPTAGQLHAFALCGVGGVGKTETALSYIVSRRNKFDAIFWVAADNRNILYEEYARICTELQIVDPQDTQDLMAVCETTRWWLSNPVKSVEKPLAGSNEARWLMVFDNVDNFAVLEDLWPSTGIGSILLTSRNALAKAQVFTTTNGCDLEPFSEAESVRLLNTLMQHPLDETDEAAIALVRLTGGLPLLINQLAGAMRNPAFTCARMLEMLNTAGIGALYEGRIGEASQADQEHRVLTLSSKIGLEPLKADSRSLLEVISFLDPDKIPQSIFDHIAVAELSGLATNKAGFESSTKQLMQSSLVLQNMGAADLRLHRIVQDVAREAMGVARRAEALTATVKLVAESWVFIDLLARWEIQRYPECAKIFPSIIRVLSHYEEMFKAGQVPPSEIAARLFNDSGWYWLERGFPEESVVFYQTAQMIAESLLTCGPNEEAEYQLREAHTNISTAAAETNKPQLCLEHSLKYLDFALKKKSPRGELVVDFELGLTYNEAGVAQSMNGHYGAALESFRKCAEVWQSLDDYDETMMGLPFGNIGLVHWIEGRYTEALETLHEMRRIYSRNFGVDDVRTFKKGALRPGNTLLPTSTSASSTASTAAVPNRQSQQHQHYQHAGTTASAASYTINPPYPANEVSSNGPVASVAPARHLSARTHSTPHSEAHHANMPPSTYTEAQPRKRRRSKEPDWQQFYKNGLPKEIIVIDDTPEPDSQQSTTSASRTYTNETANNSAIKQGTRHVAKRRRKEEGAYNDLYDARLNGSYQQPSNSGSASTDRTTSAYNTTAPTSLSSNGQYDYEAPQTGLKRKRTRQQIAQDAKRREIEALGDGFHEYQPPQKPIQKCGEVSVRVVADRTHQTGIKIDDDDGHYIVVPDADLTSQYSIRKLLGQGTFGKVVEARDRRRNKLVAIKIIRAVQKYRDASRIELRVLQTLKANDAENRNRCIHLRDCFDFRGHICIVMDLLGSSVFDFLKGNNFVPFPNSQIQSFARQLLTSVAFLHDLNLIHTDLKPENILLCDSAYQTFTYNRRIPSSTNGTNRQATQRKVLLDTEIRLIDFGSATFDDEYHSSVVSTRHYRAPEIILGLGWSFPCDIWSIGCILVEFFTGDALFQTHDNLEHLAMMENVCDSRIDTHLVQLVNKSTSRNSSNSPAKYFKRLKLDYPTAETTRASRRFVRNMKRLGDIIPATSPFLRLFLDLLQKIFVYDPAKRITAREALAHPWFRETAIPDDGTEALKIRLEHDSLPDFHSLVSSSMSLDIGDLSDDLVVRLTKVLARRPEYGIAIPSRRWLQRQEERIKHLPKELLWPSSRLKRLAIKIADSLDPSLVDPQAVLCQTHSDLNPFLIRRLFLALAYEVTVHTDPLRSWPGRTSMPELSAFIGRIDSIAALWTEPQLFHEIYGLAPFNGHHVFVRSACEACCLAAVGASGRVLADLRAALIDRTERRGGNPSDYQPRLSRVVEAWIDHLKKNHEKGVDRPQECRAWSEALLTELRTARPEIKAWRAKQRRHHAKLRASRRPVYAELRRTSKGDKITPLSASARHKRRTKNGIPIALADTRGAVDQRNAAISADTKASIYRPDSLSGYSEINLPWEAAQDSPTSNAPRPAAPEPARVSGPSEGLPTPSFLRRFEQEVCVSSDRDSYDDLEVGDDPDDERDYAEEEESRAKVQEWWANVLRESKFDFDLGDTKSVVSMVHPALRPSALPKPLNVKKKDGPQINAPGKPNASNLSVWTDITMHTVDPSVLQPGNADVPPVPRIPSTYKASASLAAQKGKEAVTNSHRHSDRLTSETDSKSKNAPLNWPAPPLGRHPDQASTLAPLTPLTQQTGTLRAPSSVYVSDGESSVSSSMFDRYSMTSSPRAPRFLQGAYSVASGMTADSSLVGSTRSAPRSKLRDSLDHDTTTRIKPKPATVQDWRSSWGDDEHVVENDSSSDSSRDSSSSGHQTRRPSASAVTSAVTQLENFRGKM</sequence>